<dbReference type="PROSITE" id="PS50202">
    <property type="entry name" value="MSP"/>
    <property type="match status" value="1"/>
</dbReference>
<dbReference type="PANTHER" id="PTHR22947">
    <property type="entry name" value="MAJOR SPERM PROTEIN"/>
    <property type="match status" value="1"/>
</dbReference>
<comment type="function">
    <text evidence="1">Central component in molecular interactions underlying sperm crawling. Forms an extensive filament system that extends from sperm villipoda, along the leading edge of the pseudopod.</text>
</comment>
<protein>
    <recommendedName>
        <fullName evidence="1">Major sperm protein</fullName>
    </recommendedName>
</protein>
<dbReference type="Proteomes" id="UP001201812">
    <property type="component" value="Unassembled WGS sequence"/>
</dbReference>
<keyword evidence="1" id="KW-0963">Cytoplasm</keyword>
<dbReference type="SUPFAM" id="SSF49354">
    <property type="entry name" value="PapD-like"/>
    <property type="match status" value="1"/>
</dbReference>
<evidence type="ECO:0000313" key="3">
    <source>
        <dbReference type="EMBL" id="KAI1728819.1"/>
    </source>
</evidence>
<sequence length="195" mass="21984">MEYNVFLNPPTAVFPKATGWHTSIHELHNSTRFRIAFKVKSTNNQDYRVRPVYGLVSANNGYTPIEFIRKTGDPIRADEKASSGEEKRLSIVDATTNKRLSVDSSAINKYDSTNALKRGQSINPVENIATSTHMDANLVETQREVPDKFIVEWVEVFGGEEDEKATTPAEDCFKSEMSAKYQRQRGVLTLPVEIK</sequence>
<evidence type="ECO:0000256" key="1">
    <source>
        <dbReference type="RuleBase" id="RU003425"/>
    </source>
</evidence>
<name>A0AAD4NJU3_9BILA</name>
<dbReference type="AlphaFoldDB" id="A0AAD4NJU3"/>
<dbReference type="EMBL" id="JAKKPZ010000001">
    <property type="protein sequence ID" value="KAI1728819.1"/>
    <property type="molecule type" value="Genomic_DNA"/>
</dbReference>
<dbReference type="InterPro" id="IPR000535">
    <property type="entry name" value="MSP_dom"/>
</dbReference>
<comment type="caution">
    <text evidence="3">The sequence shown here is derived from an EMBL/GenBank/DDBJ whole genome shotgun (WGS) entry which is preliminary data.</text>
</comment>
<keyword evidence="1" id="KW-0206">Cytoskeleton</keyword>
<dbReference type="PANTHER" id="PTHR22947:SF3">
    <property type="entry name" value="MSP DOMAIN-CONTAINING PROTEIN-RELATED"/>
    <property type="match status" value="1"/>
</dbReference>
<dbReference type="InterPro" id="IPR008962">
    <property type="entry name" value="PapD-like_sf"/>
</dbReference>
<reference evidence="3" key="1">
    <citation type="submission" date="2022-01" db="EMBL/GenBank/DDBJ databases">
        <title>Genome Sequence Resource for Two Populations of Ditylenchus destructor, the Migratory Endoparasitic Phytonematode.</title>
        <authorList>
            <person name="Zhang H."/>
            <person name="Lin R."/>
            <person name="Xie B."/>
        </authorList>
    </citation>
    <scope>NUCLEOTIDE SEQUENCE</scope>
    <source>
        <strain evidence="3">BazhouSP</strain>
    </source>
</reference>
<evidence type="ECO:0000259" key="2">
    <source>
        <dbReference type="PROSITE" id="PS50202"/>
    </source>
</evidence>
<gene>
    <name evidence="3" type="ORF">DdX_01022</name>
</gene>
<dbReference type="Gene3D" id="2.60.40.10">
    <property type="entry name" value="Immunoglobulins"/>
    <property type="match status" value="1"/>
</dbReference>
<dbReference type="Pfam" id="PF00635">
    <property type="entry name" value="Motile_Sperm"/>
    <property type="match status" value="1"/>
</dbReference>
<accession>A0AAD4NJU3</accession>
<dbReference type="InterPro" id="IPR051774">
    <property type="entry name" value="Sperm-specific_class_P"/>
</dbReference>
<dbReference type="InterPro" id="IPR013783">
    <property type="entry name" value="Ig-like_fold"/>
</dbReference>
<evidence type="ECO:0000313" key="4">
    <source>
        <dbReference type="Proteomes" id="UP001201812"/>
    </source>
</evidence>
<organism evidence="3 4">
    <name type="scientific">Ditylenchus destructor</name>
    <dbReference type="NCBI Taxonomy" id="166010"/>
    <lineage>
        <taxon>Eukaryota</taxon>
        <taxon>Metazoa</taxon>
        <taxon>Ecdysozoa</taxon>
        <taxon>Nematoda</taxon>
        <taxon>Chromadorea</taxon>
        <taxon>Rhabditida</taxon>
        <taxon>Tylenchina</taxon>
        <taxon>Tylenchomorpha</taxon>
        <taxon>Sphaerularioidea</taxon>
        <taxon>Anguinidae</taxon>
        <taxon>Anguininae</taxon>
        <taxon>Ditylenchus</taxon>
    </lineage>
</organism>
<feature type="domain" description="MSP" evidence="2">
    <location>
        <begin position="4"/>
        <end position="128"/>
    </location>
</feature>
<keyword evidence="4" id="KW-1185">Reference proteome</keyword>
<proteinExistence type="predicted"/>